<gene>
    <name evidence="5" type="ORF">HNQ88_002368</name>
</gene>
<dbReference type="PANTHER" id="PTHR33154:SF33">
    <property type="entry name" value="TRANSCRIPTIONAL REPRESSOR SDPR"/>
    <property type="match status" value="1"/>
</dbReference>
<evidence type="ECO:0000313" key="6">
    <source>
        <dbReference type="Proteomes" id="UP001185092"/>
    </source>
</evidence>
<keyword evidence="3" id="KW-0804">Transcription</keyword>
<evidence type="ECO:0000256" key="1">
    <source>
        <dbReference type="ARBA" id="ARBA00023015"/>
    </source>
</evidence>
<dbReference type="InterPro" id="IPR001845">
    <property type="entry name" value="HTH_ArsR_DNA-bd_dom"/>
</dbReference>
<dbReference type="Pfam" id="PF01022">
    <property type="entry name" value="HTH_5"/>
    <property type="match status" value="1"/>
</dbReference>
<dbReference type="InterPro" id="IPR036390">
    <property type="entry name" value="WH_DNA-bd_sf"/>
</dbReference>
<keyword evidence="2 5" id="KW-0238">DNA-binding</keyword>
<dbReference type="InterPro" id="IPR011991">
    <property type="entry name" value="ArsR-like_HTH"/>
</dbReference>
<proteinExistence type="predicted"/>
<evidence type="ECO:0000313" key="5">
    <source>
        <dbReference type="EMBL" id="MDR6239331.1"/>
    </source>
</evidence>
<dbReference type="Gene3D" id="1.10.10.10">
    <property type="entry name" value="Winged helix-like DNA-binding domain superfamily/Winged helix DNA-binding domain"/>
    <property type="match status" value="1"/>
</dbReference>
<evidence type="ECO:0000256" key="3">
    <source>
        <dbReference type="ARBA" id="ARBA00023163"/>
    </source>
</evidence>
<keyword evidence="6" id="KW-1185">Reference proteome</keyword>
<dbReference type="PROSITE" id="PS50987">
    <property type="entry name" value="HTH_ARSR_2"/>
    <property type="match status" value="1"/>
</dbReference>
<organism evidence="5 6">
    <name type="scientific">Aureibacter tunicatorum</name>
    <dbReference type="NCBI Taxonomy" id="866807"/>
    <lineage>
        <taxon>Bacteria</taxon>
        <taxon>Pseudomonadati</taxon>
        <taxon>Bacteroidota</taxon>
        <taxon>Cytophagia</taxon>
        <taxon>Cytophagales</taxon>
        <taxon>Persicobacteraceae</taxon>
        <taxon>Aureibacter</taxon>
    </lineage>
</organism>
<protein>
    <submittedName>
        <fullName evidence="5">DNA-binding transcriptional ArsR family regulator</fullName>
    </submittedName>
</protein>
<dbReference type="GO" id="GO:0003677">
    <property type="term" value="F:DNA binding"/>
    <property type="evidence" value="ECO:0007669"/>
    <property type="project" value="UniProtKB-KW"/>
</dbReference>
<dbReference type="CDD" id="cd00090">
    <property type="entry name" value="HTH_ARSR"/>
    <property type="match status" value="1"/>
</dbReference>
<dbReference type="EMBL" id="JAVDQD010000002">
    <property type="protein sequence ID" value="MDR6239331.1"/>
    <property type="molecule type" value="Genomic_DNA"/>
</dbReference>
<sequence length="97" mass="10817">MELKRLAKIMKALSNENRLELFFKIAESEESSFDSQGKCGCFIQTISDKLHIGAPTVSHHLKELVNADLIQTQKSGKQVLASVNKSTLAEVKKMLEI</sequence>
<name>A0AAE3XK87_9BACT</name>
<evidence type="ECO:0000259" key="4">
    <source>
        <dbReference type="PROSITE" id="PS50987"/>
    </source>
</evidence>
<accession>A0AAE3XK87</accession>
<dbReference type="RefSeq" id="WP_309938956.1">
    <property type="nucleotide sequence ID" value="NZ_AP025305.1"/>
</dbReference>
<keyword evidence="1" id="KW-0805">Transcription regulation</keyword>
<feature type="domain" description="HTH arsR-type" evidence="4">
    <location>
        <begin position="1"/>
        <end position="97"/>
    </location>
</feature>
<reference evidence="5" key="1">
    <citation type="submission" date="2023-07" db="EMBL/GenBank/DDBJ databases">
        <title>Genomic Encyclopedia of Type Strains, Phase IV (KMG-IV): sequencing the most valuable type-strain genomes for metagenomic binning, comparative biology and taxonomic classification.</title>
        <authorList>
            <person name="Goeker M."/>
        </authorList>
    </citation>
    <scope>NUCLEOTIDE SEQUENCE</scope>
    <source>
        <strain evidence="5">DSM 26174</strain>
    </source>
</reference>
<dbReference type="InterPro" id="IPR036388">
    <property type="entry name" value="WH-like_DNA-bd_sf"/>
</dbReference>
<comment type="caution">
    <text evidence="5">The sequence shown here is derived from an EMBL/GenBank/DDBJ whole genome shotgun (WGS) entry which is preliminary data.</text>
</comment>
<dbReference type="InterPro" id="IPR051081">
    <property type="entry name" value="HTH_MetalResp_TranReg"/>
</dbReference>
<dbReference type="PANTHER" id="PTHR33154">
    <property type="entry name" value="TRANSCRIPTIONAL REGULATOR, ARSR FAMILY"/>
    <property type="match status" value="1"/>
</dbReference>
<evidence type="ECO:0000256" key="2">
    <source>
        <dbReference type="ARBA" id="ARBA00023125"/>
    </source>
</evidence>
<dbReference type="SMART" id="SM00418">
    <property type="entry name" value="HTH_ARSR"/>
    <property type="match status" value="1"/>
</dbReference>
<dbReference type="AlphaFoldDB" id="A0AAE3XK87"/>
<dbReference type="Proteomes" id="UP001185092">
    <property type="component" value="Unassembled WGS sequence"/>
</dbReference>
<dbReference type="GO" id="GO:0003700">
    <property type="term" value="F:DNA-binding transcription factor activity"/>
    <property type="evidence" value="ECO:0007669"/>
    <property type="project" value="InterPro"/>
</dbReference>
<dbReference type="SUPFAM" id="SSF46785">
    <property type="entry name" value="Winged helix' DNA-binding domain"/>
    <property type="match status" value="1"/>
</dbReference>